<keyword evidence="2 5" id="KW-0812">Transmembrane</keyword>
<reference evidence="7" key="1">
    <citation type="submission" date="2018-11" db="EMBL/GenBank/DDBJ databases">
        <title>Phylogenetic, genomic, and biogeographic characterization of a novel and ubiquitous marine invertebrate-associated Rickettsiales parasite, Candidatus Marinoinvertebrata rohwerii, gen. nov., sp. nov.</title>
        <authorList>
            <person name="Klinges J.G."/>
            <person name="Rosales S.M."/>
            <person name="Mcminds R."/>
            <person name="Shaver E.C."/>
            <person name="Shantz A."/>
            <person name="Peters E.C."/>
            <person name="Burkepile D.E."/>
            <person name="Silliman B.R."/>
            <person name="Vega Thurber R.L."/>
        </authorList>
    </citation>
    <scope>NUCLEOTIDE SEQUENCE [LARGE SCALE GENOMIC DNA]</scope>
    <source>
        <strain evidence="7">a_cerv_44</strain>
    </source>
</reference>
<evidence type="ECO:0000313" key="7">
    <source>
        <dbReference type="Proteomes" id="UP000279470"/>
    </source>
</evidence>
<proteinExistence type="predicted"/>
<comment type="subcellular location">
    <subcellularLocation>
        <location evidence="1">Membrane</location>
        <topology evidence="1">Multi-pass membrane protein</topology>
    </subcellularLocation>
</comment>
<protein>
    <submittedName>
        <fullName evidence="6">CvpA family protein</fullName>
    </submittedName>
</protein>
<feature type="transmembrane region" description="Helical" evidence="5">
    <location>
        <begin position="114"/>
        <end position="137"/>
    </location>
</feature>
<dbReference type="Pfam" id="PF02674">
    <property type="entry name" value="Colicin_V"/>
    <property type="match status" value="1"/>
</dbReference>
<evidence type="ECO:0000256" key="2">
    <source>
        <dbReference type="ARBA" id="ARBA00022692"/>
    </source>
</evidence>
<dbReference type="PANTHER" id="PTHR36926:SF1">
    <property type="entry name" value="COLICIN V PRODUCTION PROTEIN"/>
    <property type="match status" value="1"/>
</dbReference>
<dbReference type="Proteomes" id="UP000279470">
    <property type="component" value="Unassembled WGS sequence"/>
</dbReference>
<feature type="transmembrane region" description="Helical" evidence="5">
    <location>
        <begin position="35"/>
        <end position="53"/>
    </location>
</feature>
<feature type="transmembrane region" description="Helical" evidence="5">
    <location>
        <begin position="12"/>
        <end position="29"/>
    </location>
</feature>
<evidence type="ECO:0000313" key="6">
    <source>
        <dbReference type="EMBL" id="RST70088.1"/>
    </source>
</evidence>
<evidence type="ECO:0000256" key="5">
    <source>
        <dbReference type="SAM" id="Phobius"/>
    </source>
</evidence>
<sequence>MQGFDFSAMNYVDYISLIIVFISIGFGFYRGFVTSAISLVGWVLSIVLTYQFYPTVEQHLLNYIKSKEFVIILGSGGLFALLLVIFAILNAIFYKLIGDLKRSFFDRMMGVLFGLIRGFLIVSFLFMCFTISLKLLVGKKHNITEEDYPKAISEAVTFELLKNGADSLENMLPKSFNKRFEKIFATVSKKDGDDRFVKQTIEKLTKFATPEQIKSINLKRQELRSEESQEMIDIKTVEHLLDIYNEKLRDDEVKDKVLTKDEIERLETIIENHLD</sequence>
<feature type="transmembrane region" description="Helical" evidence="5">
    <location>
        <begin position="69"/>
        <end position="94"/>
    </location>
</feature>
<dbReference type="EMBL" id="RXFM01000016">
    <property type="protein sequence ID" value="RST70088.1"/>
    <property type="molecule type" value="Genomic_DNA"/>
</dbReference>
<keyword evidence="4 5" id="KW-0472">Membrane</keyword>
<dbReference type="GO" id="GO:0009403">
    <property type="term" value="P:toxin biosynthetic process"/>
    <property type="evidence" value="ECO:0007669"/>
    <property type="project" value="InterPro"/>
</dbReference>
<evidence type="ECO:0000256" key="3">
    <source>
        <dbReference type="ARBA" id="ARBA00022989"/>
    </source>
</evidence>
<keyword evidence="7" id="KW-1185">Reference proteome</keyword>
<dbReference type="InterPro" id="IPR052719">
    <property type="entry name" value="CvpA-like"/>
</dbReference>
<dbReference type="AlphaFoldDB" id="A0A429XSQ3"/>
<dbReference type="InterPro" id="IPR003825">
    <property type="entry name" value="Colicin-V_CvpA"/>
</dbReference>
<comment type="caution">
    <text evidence="6">The sequence shown here is derived from an EMBL/GenBank/DDBJ whole genome shotgun (WGS) entry which is preliminary data.</text>
</comment>
<evidence type="ECO:0000256" key="1">
    <source>
        <dbReference type="ARBA" id="ARBA00004141"/>
    </source>
</evidence>
<dbReference type="GO" id="GO:0016020">
    <property type="term" value="C:membrane"/>
    <property type="evidence" value="ECO:0007669"/>
    <property type="project" value="UniProtKB-SubCell"/>
</dbReference>
<accession>A0A429XSQ3</accession>
<dbReference type="PANTHER" id="PTHR36926">
    <property type="entry name" value="COLICIN V PRODUCTION PROTEIN"/>
    <property type="match status" value="1"/>
</dbReference>
<keyword evidence="3 5" id="KW-1133">Transmembrane helix</keyword>
<dbReference type="OrthoDB" id="7163922at2"/>
<name>A0A429XSQ3_9RICK</name>
<organism evidence="6 7">
    <name type="scientific">Candidatus Aquarickettsia rohweri</name>
    <dbReference type="NCBI Taxonomy" id="2602574"/>
    <lineage>
        <taxon>Bacteria</taxon>
        <taxon>Pseudomonadati</taxon>
        <taxon>Pseudomonadota</taxon>
        <taxon>Alphaproteobacteria</taxon>
        <taxon>Rickettsiales</taxon>
        <taxon>Candidatus Midichloriaceae</taxon>
        <taxon>Candidatus Aquarickettsia</taxon>
    </lineage>
</organism>
<gene>
    <name evidence="6" type="ORF">EIC27_01870</name>
</gene>
<evidence type="ECO:0000256" key="4">
    <source>
        <dbReference type="ARBA" id="ARBA00023136"/>
    </source>
</evidence>